<evidence type="ECO:0000256" key="11">
    <source>
        <dbReference type="ARBA" id="ARBA00023316"/>
    </source>
</evidence>
<keyword evidence="5" id="KW-0479">Metal-binding</keyword>
<evidence type="ECO:0000256" key="1">
    <source>
        <dbReference type="ARBA" id="ARBA00001941"/>
    </source>
</evidence>
<keyword evidence="9" id="KW-0119">Carbohydrate metabolism</keyword>
<evidence type="ECO:0000256" key="8">
    <source>
        <dbReference type="ARBA" id="ARBA00023136"/>
    </source>
</evidence>
<sequence length="266" mass="29690">MLKLSFAILALCASSVFSSPVKKRQRCCIALTFDDGPYIYERGSLSDTPGTHMLTSETEDISDTLTQYGAKGTFFVNGDNWACIYDPDMASQVVHAYNAGHQFGSHTWQHQDLSTLSWDNVHDQMWRTEQALQKIIGVSPAFMRPPYGNYNDNVRAAAANRNQSLVLWDFDSGDSTGSSVSQSEQAYTDLLNSRPDNILPLNHETYETTAHDILPWLLQQLKNKGYNMVTLATCLGKSPYKKEGTTYQPSPRDGSWACGNTNSKKH</sequence>
<dbReference type="Proteomes" id="UP000076722">
    <property type="component" value="Unassembled WGS sequence"/>
</dbReference>
<evidence type="ECO:0000256" key="13">
    <source>
        <dbReference type="SAM" id="SignalP"/>
    </source>
</evidence>
<reference evidence="15 16" key="1">
    <citation type="journal article" date="2016" name="Mol. Biol. Evol.">
        <title>Comparative Genomics of Early-Diverging Mushroom-Forming Fungi Provides Insights into the Origins of Lignocellulose Decay Capabilities.</title>
        <authorList>
            <person name="Nagy L.G."/>
            <person name="Riley R."/>
            <person name="Tritt A."/>
            <person name="Adam C."/>
            <person name="Daum C."/>
            <person name="Floudas D."/>
            <person name="Sun H."/>
            <person name="Yadav J.S."/>
            <person name="Pangilinan J."/>
            <person name="Larsson K.H."/>
            <person name="Matsuura K."/>
            <person name="Barry K."/>
            <person name="Labutti K."/>
            <person name="Kuo R."/>
            <person name="Ohm R.A."/>
            <person name="Bhattacharya S.S."/>
            <person name="Shirouzu T."/>
            <person name="Yoshinaga Y."/>
            <person name="Martin F.M."/>
            <person name="Grigoriev I.V."/>
            <person name="Hibbett D.S."/>
        </authorList>
    </citation>
    <scope>NUCLEOTIDE SEQUENCE [LARGE SCALE GENOMIC DNA]</scope>
    <source>
        <strain evidence="15 16">HHB9708</strain>
    </source>
</reference>
<keyword evidence="16" id="KW-1185">Reference proteome</keyword>
<evidence type="ECO:0000256" key="2">
    <source>
        <dbReference type="ARBA" id="ARBA00004609"/>
    </source>
</evidence>
<feature type="chain" id="PRO_5007854232" evidence="13">
    <location>
        <begin position="19"/>
        <end position="266"/>
    </location>
</feature>
<dbReference type="STRING" id="1314777.A0A164WVD4"/>
<evidence type="ECO:0000256" key="3">
    <source>
        <dbReference type="ARBA" id="ARBA00022475"/>
    </source>
</evidence>
<feature type="region of interest" description="Disordered" evidence="12">
    <location>
        <begin position="240"/>
        <end position="266"/>
    </location>
</feature>
<keyword evidence="4" id="KW-0325">Glycoprotein</keyword>
<dbReference type="CDD" id="cd10951">
    <property type="entry name" value="CE4_ClCDA_like"/>
    <property type="match status" value="1"/>
</dbReference>
<evidence type="ECO:0000259" key="14">
    <source>
        <dbReference type="PROSITE" id="PS51677"/>
    </source>
</evidence>
<evidence type="ECO:0000256" key="12">
    <source>
        <dbReference type="SAM" id="MobiDB-lite"/>
    </source>
</evidence>
<keyword evidence="10" id="KW-0449">Lipoprotein</keyword>
<dbReference type="GO" id="GO:0071555">
    <property type="term" value="P:cell wall organization"/>
    <property type="evidence" value="ECO:0007669"/>
    <property type="project" value="UniProtKB-KW"/>
</dbReference>
<dbReference type="Pfam" id="PF01522">
    <property type="entry name" value="Polysacc_deac_1"/>
    <property type="match status" value="1"/>
</dbReference>
<dbReference type="GO" id="GO:0005975">
    <property type="term" value="P:carbohydrate metabolic process"/>
    <property type="evidence" value="ECO:0007669"/>
    <property type="project" value="InterPro"/>
</dbReference>
<keyword evidence="8" id="KW-0472">Membrane</keyword>
<dbReference type="InterPro" id="IPR002509">
    <property type="entry name" value="NODB_dom"/>
</dbReference>
<dbReference type="GO" id="GO:0098552">
    <property type="term" value="C:side of membrane"/>
    <property type="evidence" value="ECO:0007669"/>
    <property type="project" value="UniProtKB-KW"/>
</dbReference>
<evidence type="ECO:0000256" key="5">
    <source>
        <dbReference type="ARBA" id="ARBA00022723"/>
    </source>
</evidence>
<dbReference type="GO" id="GO:0016810">
    <property type="term" value="F:hydrolase activity, acting on carbon-nitrogen (but not peptide) bonds"/>
    <property type="evidence" value="ECO:0007669"/>
    <property type="project" value="InterPro"/>
</dbReference>
<dbReference type="SUPFAM" id="SSF88713">
    <property type="entry name" value="Glycoside hydrolase/deacetylase"/>
    <property type="match status" value="1"/>
</dbReference>
<keyword evidence="11" id="KW-0961">Cell wall biogenesis/degradation</keyword>
<feature type="domain" description="NodB homology" evidence="14">
    <location>
        <begin position="27"/>
        <end position="229"/>
    </location>
</feature>
<dbReference type="PANTHER" id="PTHR46471">
    <property type="entry name" value="CHITIN DEACETYLASE"/>
    <property type="match status" value="1"/>
</dbReference>
<dbReference type="Gene3D" id="3.20.20.370">
    <property type="entry name" value="Glycoside hydrolase/deacetylase"/>
    <property type="match status" value="1"/>
</dbReference>
<protein>
    <submittedName>
        <fullName evidence="15">Glycoside hydrolase/deacetylase</fullName>
    </submittedName>
</protein>
<evidence type="ECO:0000313" key="15">
    <source>
        <dbReference type="EMBL" id="KZS95397.1"/>
    </source>
</evidence>
<dbReference type="AlphaFoldDB" id="A0A164WVD4"/>
<evidence type="ECO:0000313" key="16">
    <source>
        <dbReference type="Proteomes" id="UP000076722"/>
    </source>
</evidence>
<evidence type="ECO:0000256" key="4">
    <source>
        <dbReference type="ARBA" id="ARBA00022622"/>
    </source>
</evidence>
<keyword evidence="4" id="KW-0336">GPI-anchor</keyword>
<keyword evidence="3" id="KW-1003">Cell membrane</keyword>
<dbReference type="GO" id="GO:0046872">
    <property type="term" value="F:metal ion binding"/>
    <property type="evidence" value="ECO:0007669"/>
    <property type="project" value="UniProtKB-KW"/>
</dbReference>
<feature type="signal peptide" evidence="13">
    <location>
        <begin position="1"/>
        <end position="18"/>
    </location>
</feature>
<proteinExistence type="predicted"/>
<evidence type="ECO:0000256" key="6">
    <source>
        <dbReference type="ARBA" id="ARBA00022729"/>
    </source>
</evidence>
<name>A0A164WVD4_9AGAM</name>
<dbReference type="EMBL" id="KV419401">
    <property type="protein sequence ID" value="KZS95397.1"/>
    <property type="molecule type" value="Genomic_DNA"/>
</dbReference>
<comment type="cofactor">
    <cofactor evidence="1">
        <name>Co(2+)</name>
        <dbReference type="ChEBI" id="CHEBI:48828"/>
    </cofactor>
</comment>
<organism evidence="15 16">
    <name type="scientific">Sistotremastrum niveocremeum HHB9708</name>
    <dbReference type="NCBI Taxonomy" id="1314777"/>
    <lineage>
        <taxon>Eukaryota</taxon>
        <taxon>Fungi</taxon>
        <taxon>Dikarya</taxon>
        <taxon>Basidiomycota</taxon>
        <taxon>Agaricomycotina</taxon>
        <taxon>Agaricomycetes</taxon>
        <taxon>Sistotremastrales</taxon>
        <taxon>Sistotremastraceae</taxon>
        <taxon>Sertulicium</taxon>
        <taxon>Sertulicium niveocremeum</taxon>
    </lineage>
</organism>
<dbReference type="PROSITE" id="PS51677">
    <property type="entry name" value="NODB"/>
    <property type="match status" value="1"/>
</dbReference>
<dbReference type="InterPro" id="IPR011330">
    <property type="entry name" value="Glyco_hydro/deAcase_b/a-brl"/>
</dbReference>
<keyword evidence="6 13" id="KW-0732">Signal</keyword>
<dbReference type="GO" id="GO:0005886">
    <property type="term" value="C:plasma membrane"/>
    <property type="evidence" value="ECO:0007669"/>
    <property type="project" value="UniProtKB-SubCell"/>
</dbReference>
<comment type="subcellular location">
    <subcellularLocation>
        <location evidence="2">Cell membrane</location>
        <topology evidence="2">Lipid-anchor</topology>
        <topology evidence="2">GPI-anchor</topology>
    </subcellularLocation>
</comment>
<evidence type="ECO:0000256" key="7">
    <source>
        <dbReference type="ARBA" id="ARBA00022801"/>
    </source>
</evidence>
<gene>
    <name evidence="15" type="ORF">SISNIDRAFT_494338</name>
</gene>
<dbReference type="PANTHER" id="PTHR46471:SF2">
    <property type="entry name" value="CHITIN DEACETYLASE-RELATED"/>
    <property type="match status" value="1"/>
</dbReference>
<keyword evidence="7 15" id="KW-0378">Hydrolase</keyword>
<dbReference type="OrthoDB" id="2125469at2759"/>
<accession>A0A164WVD4</accession>
<evidence type="ECO:0000256" key="9">
    <source>
        <dbReference type="ARBA" id="ARBA00023277"/>
    </source>
</evidence>
<evidence type="ECO:0000256" key="10">
    <source>
        <dbReference type="ARBA" id="ARBA00023288"/>
    </source>
</evidence>